<feature type="compositionally biased region" description="Low complexity" evidence="1">
    <location>
        <begin position="948"/>
        <end position="957"/>
    </location>
</feature>
<feature type="region of interest" description="Disordered" evidence="1">
    <location>
        <begin position="821"/>
        <end position="1011"/>
    </location>
</feature>
<name>A0AAN6S539_9PEZI</name>
<feature type="compositionally biased region" description="Polar residues" evidence="1">
    <location>
        <begin position="973"/>
        <end position="984"/>
    </location>
</feature>
<dbReference type="InterPro" id="IPR015947">
    <property type="entry name" value="PUA-like_sf"/>
</dbReference>
<feature type="compositionally biased region" description="Basic and acidic residues" evidence="1">
    <location>
        <begin position="568"/>
        <end position="579"/>
    </location>
</feature>
<reference evidence="3" key="1">
    <citation type="journal article" date="2023" name="Mol. Phylogenet. Evol.">
        <title>Genome-scale phylogeny and comparative genomics of the fungal order Sordariales.</title>
        <authorList>
            <person name="Hensen N."/>
            <person name="Bonometti L."/>
            <person name="Westerberg I."/>
            <person name="Brannstrom I.O."/>
            <person name="Guillou S."/>
            <person name="Cros-Aarteil S."/>
            <person name="Calhoun S."/>
            <person name="Haridas S."/>
            <person name="Kuo A."/>
            <person name="Mondo S."/>
            <person name="Pangilinan J."/>
            <person name="Riley R."/>
            <person name="LaButti K."/>
            <person name="Andreopoulos B."/>
            <person name="Lipzen A."/>
            <person name="Chen C."/>
            <person name="Yan M."/>
            <person name="Daum C."/>
            <person name="Ng V."/>
            <person name="Clum A."/>
            <person name="Steindorff A."/>
            <person name="Ohm R.A."/>
            <person name="Martin F."/>
            <person name="Silar P."/>
            <person name="Natvig D.O."/>
            <person name="Lalanne C."/>
            <person name="Gautier V."/>
            <person name="Ament-Velasquez S.L."/>
            <person name="Kruys A."/>
            <person name="Hutchinson M.I."/>
            <person name="Powell A.J."/>
            <person name="Barry K."/>
            <person name="Miller A.N."/>
            <person name="Grigoriev I.V."/>
            <person name="Debuchy R."/>
            <person name="Gladieux P."/>
            <person name="Hiltunen Thoren M."/>
            <person name="Johannesson H."/>
        </authorList>
    </citation>
    <scope>NUCLEOTIDE SEQUENCE [LARGE SCALE GENOMIC DNA]</scope>
    <source>
        <strain evidence="3">CBS 340.73</strain>
    </source>
</reference>
<feature type="compositionally biased region" description="Polar residues" evidence="1">
    <location>
        <begin position="506"/>
        <end position="516"/>
    </location>
</feature>
<evidence type="ECO:0000313" key="2">
    <source>
        <dbReference type="EMBL" id="KAK3941477.1"/>
    </source>
</evidence>
<feature type="compositionally biased region" description="Polar residues" evidence="1">
    <location>
        <begin position="144"/>
        <end position="163"/>
    </location>
</feature>
<feature type="compositionally biased region" description="Polar residues" evidence="1">
    <location>
        <begin position="871"/>
        <end position="894"/>
    </location>
</feature>
<feature type="compositionally biased region" description="Polar residues" evidence="1">
    <location>
        <begin position="283"/>
        <end position="309"/>
    </location>
</feature>
<keyword evidence="3" id="KW-1185">Reference proteome</keyword>
<feature type="compositionally biased region" description="Polar residues" evidence="1">
    <location>
        <begin position="462"/>
        <end position="472"/>
    </location>
</feature>
<feature type="region of interest" description="Disordered" evidence="1">
    <location>
        <begin position="1"/>
        <end position="606"/>
    </location>
</feature>
<protein>
    <submittedName>
        <fullName evidence="2">Uncharacterized protein</fullName>
    </submittedName>
</protein>
<feature type="compositionally biased region" description="Acidic residues" evidence="1">
    <location>
        <begin position="184"/>
        <end position="193"/>
    </location>
</feature>
<evidence type="ECO:0000256" key="1">
    <source>
        <dbReference type="SAM" id="MobiDB-lite"/>
    </source>
</evidence>
<feature type="compositionally biased region" description="Polar residues" evidence="1">
    <location>
        <begin position="391"/>
        <end position="404"/>
    </location>
</feature>
<comment type="caution">
    <text evidence="2">The sequence shown here is derived from an EMBL/GenBank/DDBJ whole genome shotgun (WGS) entry which is preliminary data.</text>
</comment>
<evidence type="ECO:0000313" key="3">
    <source>
        <dbReference type="Proteomes" id="UP001303473"/>
    </source>
</evidence>
<feature type="compositionally biased region" description="Basic and acidic residues" evidence="1">
    <location>
        <begin position="194"/>
        <end position="212"/>
    </location>
</feature>
<sequence>MPPQTRNRGQTLTPAPAPASGSASASRVYHSSPAPQQLHFPARRRVVKTYGHSRPGSARARALRQQTLTQIDYVKQADSEAEAPGLLPPSTAESGATGEKEERPKKRRKTMGDSPIPAATTRKERPQKRAKAERPEKRRKTMGDTPNPNSSSSFHTQTLTQFLSEKSFSEKEEEEEGLLRVKDSDDDGDEDEKGELPKRESKGAKGKEKSRELSVVPQTPSTKKIRVNLDEVPSSQPTPFTPMVERYSPIGANRSPLKDKSTNVDAPPPTLETVSKRPRTMVIQDTFSTVGSSPSTQRAKSSPLKQVSSARPERPHREPLAELPVASFDLGEMSDEQVEQTPTRPRPARNGNRVFAEIPDSDDEPGSLGPTPVKAASGQHRTPHKPIATVIPSTGDSNKENYTPNIPVRAVDAENSTETSTDDDIGPPGTPTPMARKVRPLGTAPVQHETPQRANVIELPSTDGSAKENNASVAPAPVDESIDTAAEEEEMEPPGTPTPVARNVRHSTVQHATPQRVNVIEVPSTGDSKKENGTSALPAQATEEGLMGASAEEAPGPPGTPTPVARKVRIELPPSHRAESLSSELSPPPAVSKESSPILPRHTQTRSQRFTQVRSQLYSQGWESQRVPMDVIRSMGPQTDRSDILISIHPEPVEEIVNGSKTYEFRNYKFPIQVSRCWIYVTRPVAEVKYMATLGPAKQPGEIDDDGGAGNAEFNSEQSGYKFAHELVQVYQLNNPVPLAEMKENGLGDSAPQKYRYLPPAIVGQLLANLRCALFAEGGEGEEYEEVEKEAEQETADDTGKTISQELEEQIRSDISHSTQLMLSSEGHGQEEVIPESQALPSLATTTTTTTTRSTTRAVTISSPDLPRMTRASTRIQSQKQSQQNLKTPSTVRKSSQRRKSQQTPSTVRIRKEARAGPVPPSQATTASEPSSPTQVSPEKSSVPRPPMSSSSVPSLSNHVDEGSPIRIPRGTQGRSLGESSSQAMLLPDSLLVDDFNPPPPVIWDSEDEDI</sequence>
<feature type="compositionally biased region" description="Basic and acidic residues" evidence="1">
    <location>
        <begin position="311"/>
        <end position="320"/>
    </location>
</feature>
<feature type="compositionally biased region" description="Polar residues" evidence="1">
    <location>
        <begin position="922"/>
        <end position="940"/>
    </location>
</feature>
<organism evidence="2 3">
    <name type="scientific">Diplogelasinospora grovesii</name>
    <dbReference type="NCBI Taxonomy" id="303347"/>
    <lineage>
        <taxon>Eukaryota</taxon>
        <taxon>Fungi</taxon>
        <taxon>Dikarya</taxon>
        <taxon>Ascomycota</taxon>
        <taxon>Pezizomycotina</taxon>
        <taxon>Sordariomycetes</taxon>
        <taxon>Sordariomycetidae</taxon>
        <taxon>Sordariales</taxon>
        <taxon>Diplogelasinosporaceae</taxon>
        <taxon>Diplogelasinospora</taxon>
    </lineage>
</organism>
<dbReference type="Proteomes" id="UP001303473">
    <property type="component" value="Unassembled WGS sequence"/>
</dbReference>
<feature type="compositionally biased region" description="Low complexity" evidence="1">
    <location>
        <begin position="845"/>
        <end position="857"/>
    </location>
</feature>
<feature type="compositionally biased region" description="Polar residues" evidence="1">
    <location>
        <begin position="1"/>
        <end position="13"/>
    </location>
</feature>
<gene>
    <name evidence="2" type="ORF">QBC46DRAFT_431357</name>
</gene>
<dbReference type="EMBL" id="MU853783">
    <property type="protein sequence ID" value="KAK3941477.1"/>
    <property type="molecule type" value="Genomic_DNA"/>
</dbReference>
<accession>A0AAN6S539</accession>
<dbReference type="SUPFAM" id="SSF88697">
    <property type="entry name" value="PUA domain-like"/>
    <property type="match status" value="1"/>
</dbReference>
<dbReference type="AlphaFoldDB" id="A0AAN6S539"/>
<feature type="compositionally biased region" description="Acidic residues" evidence="1">
    <location>
        <begin position="480"/>
        <end position="492"/>
    </location>
</feature>
<proteinExistence type="predicted"/>